<keyword evidence="1" id="KW-1133">Transmembrane helix</keyword>
<feature type="transmembrane region" description="Helical" evidence="1">
    <location>
        <begin position="95"/>
        <end position="117"/>
    </location>
</feature>
<dbReference type="EMBL" id="BOOP01000009">
    <property type="protein sequence ID" value="GII37480.1"/>
    <property type="molecule type" value="Genomic_DNA"/>
</dbReference>
<keyword evidence="1" id="KW-0812">Transmembrane</keyword>
<feature type="transmembrane region" description="Helical" evidence="1">
    <location>
        <begin position="129"/>
        <end position="153"/>
    </location>
</feature>
<keyword evidence="1" id="KW-0472">Membrane</keyword>
<sequence length="168" mass="17573">MIGVVNEMSGARPWSRYALTVAGLAVMFGGGIWLRDVSDPPAHVWNAGIAAVGGYAVAHPLAALGYAASGIRLLTAPIVLFLLRELRRTRPLRQYLAYCLTLLGIAAVTAVTVALTIPGDDPPTGFLDYAALGVLLATALPGAGGLIHVLYAWRADRKAGVREAEPAT</sequence>
<dbReference type="Proteomes" id="UP000622547">
    <property type="component" value="Unassembled WGS sequence"/>
</dbReference>
<evidence type="ECO:0000313" key="3">
    <source>
        <dbReference type="Proteomes" id="UP000622547"/>
    </source>
</evidence>
<proteinExistence type="predicted"/>
<dbReference type="AlphaFoldDB" id="A0A8J3U3E8"/>
<accession>A0A8J3U3E8</accession>
<reference evidence="2 3" key="1">
    <citation type="submission" date="2021-01" db="EMBL/GenBank/DDBJ databases">
        <title>Whole genome shotgun sequence of Planotetraspora phitsanulokensis NBRC 104273.</title>
        <authorList>
            <person name="Komaki H."/>
            <person name="Tamura T."/>
        </authorList>
    </citation>
    <scope>NUCLEOTIDE SEQUENCE [LARGE SCALE GENOMIC DNA]</scope>
    <source>
        <strain evidence="2 3">NBRC 104273</strain>
    </source>
</reference>
<organism evidence="2 3">
    <name type="scientific">Planotetraspora phitsanulokensis</name>
    <dbReference type="NCBI Taxonomy" id="575192"/>
    <lineage>
        <taxon>Bacteria</taxon>
        <taxon>Bacillati</taxon>
        <taxon>Actinomycetota</taxon>
        <taxon>Actinomycetes</taxon>
        <taxon>Streptosporangiales</taxon>
        <taxon>Streptosporangiaceae</taxon>
        <taxon>Planotetraspora</taxon>
    </lineage>
</organism>
<gene>
    <name evidence="2" type="ORF">Pph01_24830</name>
</gene>
<protein>
    <submittedName>
        <fullName evidence="2">Uncharacterized protein</fullName>
    </submittedName>
</protein>
<comment type="caution">
    <text evidence="2">The sequence shown here is derived from an EMBL/GenBank/DDBJ whole genome shotgun (WGS) entry which is preliminary data.</text>
</comment>
<feature type="transmembrane region" description="Helical" evidence="1">
    <location>
        <begin position="14"/>
        <end position="34"/>
    </location>
</feature>
<evidence type="ECO:0000313" key="2">
    <source>
        <dbReference type="EMBL" id="GII37480.1"/>
    </source>
</evidence>
<evidence type="ECO:0000256" key="1">
    <source>
        <dbReference type="SAM" id="Phobius"/>
    </source>
</evidence>
<keyword evidence="3" id="KW-1185">Reference proteome</keyword>
<name>A0A8J3U3E8_9ACTN</name>
<feature type="transmembrane region" description="Helical" evidence="1">
    <location>
        <begin position="64"/>
        <end position="83"/>
    </location>
</feature>